<accession>A0A0L8GEG8</accession>
<sequence length="57" mass="6200">MSEVGEVAFVGTQKFCLSVSYDTEPCGAIMRSRTMFIISGDMEPITCDSQDASLSTR</sequence>
<protein>
    <submittedName>
        <fullName evidence="1">Uncharacterized protein</fullName>
    </submittedName>
</protein>
<name>A0A0L8GEG8_OCTBM</name>
<proteinExistence type="predicted"/>
<reference evidence="1" key="1">
    <citation type="submission" date="2015-07" db="EMBL/GenBank/DDBJ databases">
        <title>MeaNS - Measles Nucleotide Surveillance Program.</title>
        <authorList>
            <person name="Tran T."/>
            <person name="Druce J."/>
        </authorList>
    </citation>
    <scope>NUCLEOTIDE SEQUENCE</scope>
    <source>
        <strain evidence="1">UCB-OBI-ISO-001</strain>
        <tissue evidence="1">Gonad</tissue>
    </source>
</reference>
<dbReference type="AlphaFoldDB" id="A0A0L8GEG8"/>
<organism evidence="1">
    <name type="scientific">Octopus bimaculoides</name>
    <name type="common">California two-spotted octopus</name>
    <dbReference type="NCBI Taxonomy" id="37653"/>
    <lineage>
        <taxon>Eukaryota</taxon>
        <taxon>Metazoa</taxon>
        <taxon>Spiralia</taxon>
        <taxon>Lophotrochozoa</taxon>
        <taxon>Mollusca</taxon>
        <taxon>Cephalopoda</taxon>
        <taxon>Coleoidea</taxon>
        <taxon>Octopodiformes</taxon>
        <taxon>Octopoda</taxon>
        <taxon>Incirrata</taxon>
        <taxon>Octopodidae</taxon>
        <taxon>Octopus</taxon>
    </lineage>
</organism>
<dbReference type="EMBL" id="KQ422393">
    <property type="protein sequence ID" value="KOF74940.1"/>
    <property type="molecule type" value="Genomic_DNA"/>
</dbReference>
<gene>
    <name evidence="1" type="ORF">OCBIM_22035474mg</name>
</gene>
<evidence type="ECO:0000313" key="1">
    <source>
        <dbReference type="EMBL" id="KOF74940.1"/>
    </source>
</evidence>